<comment type="caution">
    <text evidence="1">The sequence shown here is derived from an EMBL/GenBank/DDBJ whole genome shotgun (WGS) entry which is preliminary data.</text>
</comment>
<sequence length="160" mass="16410">MNGEAALRTVYGPGAGPAPRRMVPLGRAEALRLLGTLSLGRLVFTHRALPAVVPAVHLMDGQDVVVRLHDGAPPAAIEAPADTAGAVVAYEADGIDPETHLGWGVVVTGYGLLAGGDGRAAGIAARLRPWVSDPPRGAGGSADAVLRIRPDMVTGFRLTE</sequence>
<keyword evidence="2" id="KW-1185">Reference proteome</keyword>
<dbReference type="InterPro" id="IPR024747">
    <property type="entry name" value="Pyridox_Oxase-rel"/>
</dbReference>
<evidence type="ECO:0000313" key="1">
    <source>
        <dbReference type="EMBL" id="MFJ2822006.1"/>
    </source>
</evidence>
<keyword evidence="1" id="KW-0560">Oxidoreductase</keyword>
<gene>
    <name evidence="1" type="ORF">ACIO7M_12950</name>
</gene>
<dbReference type="GO" id="GO:0016491">
    <property type="term" value="F:oxidoreductase activity"/>
    <property type="evidence" value="ECO:0007669"/>
    <property type="project" value="UniProtKB-KW"/>
</dbReference>
<dbReference type="Gene3D" id="2.30.110.10">
    <property type="entry name" value="Electron Transport, Fmn-binding Protein, Chain A"/>
    <property type="match status" value="1"/>
</dbReference>
<organism evidence="1 2">
    <name type="scientific">Streptomyces toxytricini</name>
    <name type="common">Actinomyces toxytricini</name>
    <dbReference type="NCBI Taxonomy" id="67369"/>
    <lineage>
        <taxon>Bacteria</taxon>
        <taxon>Bacillati</taxon>
        <taxon>Actinomycetota</taxon>
        <taxon>Actinomycetes</taxon>
        <taxon>Kitasatosporales</taxon>
        <taxon>Streptomycetaceae</taxon>
        <taxon>Streptomyces</taxon>
    </lineage>
</organism>
<dbReference type="RefSeq" id="WP_402380325.1">
    <property type="nucleotide sequence ID" value="NZ_JBIUYY010000005.1"/>
</dbReference>
<name>A0ABW8EJE2_STRT5</name>
<dbReference type="EC" id="1.-.-.-" evidence="1"/>
<accession>A0ABW8EJE2</accession>
<dbReference type="EMBL" id="JBIUYY010000005">
    <property type="protein sequence ID" value="MFJ2822006.1"/>
    <property type="molecule type" value="Genomic_DNA"/>
</dbReference>
<reference evidence="1 2" key="1">
    <citation type="submission" date="2024-10" db="EMBL/GenBank/DDBJ databases">
        <title>The Natural Products Discovery Center: Release of the First 8490 Sequenced Strains for Exploring Actinobacteria Biosynthetic Diversity.</title>
        <authorList>
            <person name="Kalkreuter E."/>
            <person name="Kautsar S.A."/>
            <person name="Yang D."/>
            <person name="Bader C.D."/>
            <person name="Teijaro C.N."/>
            <person name="Fluegel L."/>
            <person name="Davis C.M."/>
            <person name="Simpson J.R."/>
            <person name="Lauterbach L."/>
            <person name="Steele A.D."/>
            <person name="Gui C."/>
            <person name="Meng S."/>
            <person name="Li G."/>
            <person name="Viehrig K."/>
            <person name="Ye F."/>
            <person name="Su P."/>
            <person name="Kiefer A.F."/>
            <person name="Nichols A."/>
            <person name="Cepeda A.J."/>
            <person name="Yan W."/>
            <person name="Fan B."/>
            <person name="Jiang Y."/>
            <person name="Adhikari A."/>
            <person name="Zheng C.-J."/>
            <person name="Schuster L."/>
            <person name="Cowan T.M."/>
            <person name="Smanski M.J."/>
            <person name="Chevrette M.G."/>
            <person name="De Carvalho L.P.S."/>
            <person name="Shen B."/>
        </authorList>
    </citation>
    <scope>NUCLEOTIDE SEQUENCE [LARGE SCALE GENOMIC DNA]</scope>
    <source>
        <strain evidence="1 2">NPDC087220</strain>
    </source>
</reference>
<dbReference type="Pfam" id="PF12900">
    <property type="entry name" value="Pyridox_ox_2"/>
    <property type="match status" value="1"/>
</dbReference>
<dbReference type="Proteomes" id="UP001617351">
    <property type="component" value="Unassembled WGS sequence"/>
</dbReference>
<proteinExistence type="predicted"/>
<evidence type="ECO:0000313" key="2">
    <source>
        <dbReference type="Proteomes" id="UP001617351"/>
    </source>
</evidence>
<dbReference type="InterPro" id="IPR012349">
    <property type="entry name" value="Split_barrel_FMN-bd"/>
</dbReference>
<dbReference type="SUPFAM" id="SSF50475">
    <property type="entry name" value="FMN-binding split barrel"/>
    <property type="match status" value="1"/>
</dbReference>
<protein>
    <submittedName>
        <fullName evidence="1">Pyridoxamine 5'-phosphate oxidase family protein</fullName>
        <ecNumber evidence="1">1.-.-.-</ecNumber>
    </submittedName>
</protein>